<feature type="compositionally biased region" description="Low complexity" evidence="1">
    <location>
        <begin position="290"/>
        <end position="308"/>
    </location>
</feature>
<dbReference type="EMBL" id="QPFP01000019">
    <property type="protein sequence ID" value="TEB31335.1"/>
    <property type="molecule type" value="Genomic_DNA"/>
</dbReference>
<organism evidence="2 3">
    <name type="scientific">Coprinellus micaceus</name>
    <name type="common">Glistening ink-cap mushroom</name>
    <name type="synonym">Coprinus micaceus</name>
    <dbReference type="NCBI Taxonomy" id="71717"/>
    <lineage>
        <taxon>Eukaryota</taxon>
        <taxon>Fungi</taxon>
        <taxon>Dikarya</taxon>
        <taxon>Basidiomycota</taxon>
        <taxon>Agaricomycotina</taxon>
        <taxon>Agaricomycetes</taxon>
        <taxon>Agaricomycetidae</taxon>
        <taxon>Agaricales</taxon>
        <taxon>Agaricineae</taxon>
        <taxon>Psathyrellaceae</taxon>
        <taxon>Coprinellus</taxon>
    </lineage>
</organism>
<evidence type="ECO:0000313" key="3">
    <source>
        <dbReference type="Proteomes" id="UP000298030"/>
    </source>
</evidence>
<name>A0A4Y7TAY6_COPMI</name>
<feature type="region of interest" description="Disordered" evidence="1">
    <location>
        <begin position="399"/>
        <end position="430"/>
    </location>
</feature>
<dbReference type="OrthoDB" id="3129082at2759"/>
<comment type="caution">
    <text evidence="2">The sequence shown here is derived from an EMBL/GenBank/DDBJ whole genome shotgun (WGS) entry which is preliminary data.</text>
</comment>
<feature type="region of interest" description="Disordered" evidence="1">
    <location>
        <begin position="290"/>
        <end position="326"/>
    </location>
</feature>
<proteinExistence type="predicted"/>
<dbReference type="Proteomes" id="UP000298030">
    <property type="component" value="Unassembled WGS sequence"/>
</dbReference>
<sequence>MAQDDDLEDNLRGLIVVGTHKSQASHTARTCYHPPSFCRVGVLVSTRKATSWQPRLRALHYSSWVRYSATHQMKHTSGRGGSWRKAAPEQIYFAVEVRYDLEGVQLSNLGLLIPIAEDTHASVQAPNRTAQGGTCAWNVKQAGEGAWWDNDLKNGTVTIRLSGEGVLPPGTQETIGPGAHLRNWKGKGWRGIIAGMVISPRHSAGQQFLSFGCHCPPFAASSLFRLSSHPIPWFRPSITQRPEMVHDALQGQSTLGVGNVQLHLPRLDDLNPNPKLRSLPRLNTRFPCLDSTASAGSDSTTSSSSNSDPEIGSIGENDENGEPSISFSDVATAIGTYRVALLNYELSNPEDLEANSKALDKSVKELERIFDLYDQLAEVSRQLLGVFLKELHFESLRGKNKAGGSHVADKGVPLYDTPCPDAGNEPKDAE</sequence>
<protein>
    <submittedName>
        <fullName evidence="2">Uncharacterized protein</fullName>
    </submittedName>
</protein>
<gene>
    <name evidence="2" type="ORF">FA13DRAFT_1709758</name>
</gene>
<keyword evidence="3" id="KW-1185">Reference proteome</keyword>
<dbReference type="AlphaFoldDB" id="A0A4Y7TAY6"/>
<evidence type="ECO:0000313" key="2">
    <source>
        <dbReference type="EMBL" id="TEB31335.1"/>
    </source>
</evidence>
<reference evidence="2 3" key="1">
    <citation type="journal article" date="2019" name="Nat. Ecol. Evol.">
        <title>Megaphylogeny resolves global patterns of mushroom evolution.</title>
        <authorList>
            <person name="Varga T."/>
            <person name="Krizsan K."/>
            <person name="Foldi C."/>
            <person name="Dima B."/>
            <person name="Sanchez-Garcia M."/>
            <person name="Sanchez-Ramirez S."/>
            <person name="Szollosi G.J."/>
            <person name="Szarkandi J.G."/>
            <person name="Papp V."/>
            <person name="Albert L."/>
            <person name="Andreopoulos W."/>
            <person name="Angelini C."/>
            <person name="Antonin V."/>
            <person name="Barry K.W."/>
            <person name="Bougher N.L."/>
            <person name="Buchanan P."/>
            <person name="Buyck B."/>
            <person name="Bense V."/>
            <person name="Catcheside P."/>
            <person name="Chovatia M."/>
            <person name="Cooper J."/>
            <person name="Damon W."/>
            <person name="Desjardin D."/>
            <person name="Finy P."/>
            <person name="Geml J."/>
            <person name="Haridas S."/>
            <person name="Hughes K."/>
            <person name="Justo A."/>
            <person name="Karasinski D."/>
            <person name="Kautmanova I."/>
            <person name="Kiss B."/>
            <person name="Kocsube S."/>
            <person name="Kotiranta H."/>
            <person name="LaButti K.M."/>
            <person name="Lechner B.E."/>
            <person name="Liimatainen K."/>
            <person name="Lipzen A."/>
            <person name="Lukacs Z."/>
            <person name="Mihaltcheva S."/>
            <person name="Morgado L.N."/>
            <person name="Niskanen T."/>
            <person name="Noordeloos M.E."/>
            <person name="Ohm R.A."/>
            <person name="Ortiz-Santana B."/>
            <person name="Ovrebo C."/>
            <person name="Racz N."/>
            <person name="Riley R."/>
            <person name="Savchenko A."/>
            <person name="Shiryaev A."/>
            <person name="Soop K."/>
            <person name="Spirin V."/>
            <person name="Szebenyi C."/>
            <person name="Tomsovsky M."/>
            <person name="Tulloss R.E."/>
            <person name="Uehling J."/>
            <person name="Grigoriev I.V."/>
            <person name="Vagvolgyi C."/>
            <person name="Papp T."/>
            <person name="Martin F.M."/>
            <person name="Miettinen O."/>
            <person name="Hibbett D.S."/>
            <person name="Nagy L.G."/>
        </authorList>
    </citation>
    <scope>NUCLEOTIDE SEQUENCE [LARGE SCALE GENOMIC DNA]</scope>
    <source>
        <strain evidence="2 3">FP101781</strain>
    </source>
</reference>
<accession>A0A4Y7TAY6</accession>
<evidence type="ECO:0000256" key="1">
    <source>
        <dbReference type="SAM" id="MobiDB-lite"/>
    </source>
</evidence>